<dbReference type="AlphaFoldDB" id="A0AAC8XIX7"/>
<sequence>MKILYLINQYPKVSHTFIRREIMSHEENGIEVLRVAMRSDDPNDMSKVDSTEYEKTHYVLKQSKLELLKHVFSAIKENPKSFLKALKVLFKMHSASKQSLLIHLIYLVESCNVAKVCKESDVDHIHAHFGTNPAEVAMYTSIISGVPYSFTVHGPEEFDKPLTLNLNQKIKYASRVIAITNYCKSQLFRWADYEDWQKVGIVHCGLEDKFFNEQTLNSRREGDEYRFLCIGRLCEQKGQLLLLEAFSRFINAGFKAHLTLAGDGEMRVEIESFIKQHKLQRNVTITGWVDSIEIKELLSKSDAMLLPSFAEGLPVAIMEAMATGVPVISTAIAGIPELVVDKVTGFLVFPGSVNSLEDALVAFTKLSQSELDAVRKRAFEAVKKEHNITTEAEKLAVLVGAKE</sequence>
<dbReference type="PANTHER" id="PTHR45947:SF15">
    <property type="entry name" value="TEICHURONIC ACID BIOSYNTHESIS GLYCOSYLTRANSFERASE TUAC-RELATED"/>
    <property type="match status" value="1"/>
</dbReference>
<feature type="domain" description="Glycosyltransferase subfamily 4-like N-terminal" evidence="2">
    <location>
        <begin position="110"/>
        <end position="207"/>
    </location>
</feature>
<accession>A0AAC8XIX7</accession>
<evidence type="ECO:0000259" key="2">
    <source>
        <dbReference type="Pfam" id="PF13439"/>
    </source>
</evidence>
<proteinExistence type="predicted"/>
<dbReference type="InterPro" id="IPR028098">
    <property type="entry name" value="Glyco_trans_4-like_N"/>
</dbReference>
<dbReference type="GO" id="GO:0016757">
    <property type="term" value="F:glycosyltransferase activity"/>
    <property type="evidence" value="ECO:0007669"/>
    <property type="project" value="InterPro"/>
</dbReference>
<protein>
    <recommendedName>
        <fullName evidence="5">Colanic acid biosynthesis glycosyltransferase WcaL</fullName>
    </recommendedName>
</protein>
<evidence type="ECO:0000313" key="3">
    <source>
        <dbReference type="EMBL" id="AMJ78270.1"/>
    </source>
</evidence>
<dbReference type="Gene3D" id="3.40.50.2000">
    <property type="entry name" value="Glycogen Phosphorylase B"/>
    <property type="match status" value="2"/>
</dbReference>
<dbReference type="CDD" id="cd03801">
    <property type="entry name" value="GT4_PimA-like"/>
    <property type="match status" value="1"/>
</dbReference>
<reference evidence="3 4" key="1">
    <citation type="submission" date="2015-12" db="EMBL/GenBank/DDBJ databases">
        <title>Intraspecies pangenome expansion in the marine bacterium Alteromonas.</title>
        <authorList>
            <person name="Lopez-Perez M."/>
            <person name="Rodriguez-Valera F."/>
        </authorList>
    </citation>
    <scope>NUCLEOTIDE SEQUENCE [LARGE SCALE GENOMIC DNA]</scope>
    <source>
        <strain evidence="3 4">UM8</strain>
    </source>
</reference>
<dbReference type="EMBL" id="CP013928">
    <property type="protein sequence ID" value="AMJ78270.1"/>
    <property type="molecule type" value="Genomic_DNA"/>
</dbReference>
<dbReference type="Proteomes" id="UP000061468">
    <property type="component" value="Chromosome"/>
</dbReference>
<evidence type="ECO:0008006" key="5">
    <source>
        <dbReference type="Google" id="ProtNLM"/>
    </source>
</evidence>
<dbReference type="PANTHER" id="PTHR45947">
    <property type="entry name" value="SULFOQUINOVOSYL TRANSFERASE SQD2"/>
    <property type="match status" value="1"/>
</dbReference>
<dbReference type="SUPFAM" id="SSF53756">
    <property type="entry name" value="UDP-Glycosyltransferase/glycogen phosphorylase"/>
    <property type="match status" value="1"/>
</dbReference>
<gene>
    <name evidence="3" type="ORF">AV942_08200</name>
</gene>
<dbReference type="InterPro" id="IPR001296">
    <property type="entry name" value="Glyco_trans_1"/>
</dbReference>
<evidence type="ECO:0000313" key="4">
    <source>
        <dbReference type="Proteomes" id="UP000061468"/>
    </source>
</evidence>
<dbReference type="RefSeq" id="WP_015066907.1">
    <property type="nucleotide sequence ID" value="NZ_CAXGIV010000002.1"/>
</dbReference>
<dbReference type="Pfam" id="PF00534">
    <property type="entry name" value="Glycos_transf_1"/>
    <property type="match status" value="1"/>
</dbReference>
<name>A0AAC8XIX7_9ALTE</name>
<organism evidence="3 4">
    <name type="scientific">Alteromonas mediterranea</name>
    <dbReference type="NCBI Taxonomy" id="314275"/>
    <lineage>
        <taxon>Bacteria</taxon>
        <taxon>Pseudomonadati</taxon>
        <taxon>Pseudomonadota</taxon>
        <taxon>Gammaproteobacteria</taxon>
        <taxon>Alteromonadales</taxon>
        <taxon>Alteromonadaceae</taxon>
        <taxon>Alteromonas/Salinimonas group</taxon>
        <taxon>Alteromonas</taxon>
    </lineage>
</organism>
<dbReference type="InterPro" id="IPR050194">
    <property type="entry name" value="Glycosyltransferase_grp1"/>
</dbReference>
<dbReference type="Pfam" id="PF13439">
    <property type="entry name" value="Glyco_transf_4"/>
    <property type="match status" value="1"/>
</dbReference>
<feature type="domain" description="Glycosyl transferase family 1" evidence="1">
    <location>
        <begin position="219"/>
        <end position="367"/>
    </location>
</feature>
<evidence type="ECO:0000259" key="1">
    <source>
        <dbReference type="Pfam" id="PF00534"/>
    </source>
</evidence>